<dbReference type="Proteomes" id="UP000030634">
    <property type="component" value="Chromosome"/>
</dbReference>
<keyword evidence="1" id="KW-1133">Transmembrane helix</keyword>
<feature type="transmembrane region" description="Helical" evidence="1">
    <location>
        <begin position="48"/>
        <end position="69"/>
    </location>
</feature>
<protein>
    <submittedName>
        <fullName evidence="2">Uncharacterized protein</fullName>
    </submittedName>
</protein>
<sequence>MATLYVILLTLHNINRWLVVLAGVWALFRGFSGLSSGRTFTAADRRPVVAFVGTVSLQLVLGLLLFGFMGAQNIPVFAGARASFQWEHLGLGVLAAVFATLASALSKRASGNPAKFRAVTVWTVLSLVVALAGIPWWRPLLRFFNA</sequence>
<keyword evidence="1" id="KW-0472">Membrane</keyword>
<feature type="transmembrane region" description="Helical" evidence="1">
    <location>
        <begin position="89"/>
        <end position="106"/>
    </location>
</feature>
<dbReference type="AlphaFoldDB" id="A0A0A7KF20"/>
<keyword evidence="1" id="KW-0812">Transmembrane</keyword>
<feature type="transmembrane region" description="Helical" evidence="1">
    <location>
        <begin position="6"/>
        <end position="28"/>
    </location>
</feature>
<accession>A0A0A7KF20</accession>
<reference evidence="3" key="1">
    <citation type="submission" date="2014-11" db="EMBL/GenBank/DDBJ databases">
        <title>Hymenobacter sp. DG25B genome submission.</title>
        <authorList>
            <person name="Jung H.-Y."/>
            <person name="Kim M.K."/>
            <person name="Srinivasan S."/>
            <person name="Lim S."/>
        </authorList>
    </citation>
    <scope>NUCLEOTIDE SEQUENCE [LARGE SCALE GENOMIC DNA]</scope>
    <source>
        <strain evidence="3">DY59</strain>
    </source>
</reference>
<feature type="transmembrane region" description="Helical" evidence="1">
    <location>
        <begin position="118"/>
        <end position="137"/>
    </location>
</feature>
<dbReference type="EMBL" id="CP010028">
    <property type="protein sequence ID" value="AIZ44741.1"/>
    <property type="molecule type" value="Genomic_DNA"/>
</dbReference>
<dbReference type="STRING" id="1182571.QR90_05960"/>
<organism evidence="2 3">
    <name type="scientific">Deinococcus radiopugnans</name>
    <dbReference type="NCBI Taxonomy" id="57497"/>
    <lineage>
        <taxon>Bacteria</taxon>
        <taxon>Thermotogati</taxon>
        <taxon>Deinococcota</taxon>
        <taxon>Deinococci</taxon>
        <taxon>Deinococcales</taxon>
        <taxon>Deinococcaceae</taxon>
        <taxon>Deinococcus</taxon>
    </lineage>
</organism>
<evidence type="ECO:0000256" key="1">
    <source>
        <dbReference type="SAM" id="Phobius"/>
    </source>
</evidence>
<dbReference type="HOGENOM" id="CLU_134903_1_0_0"/>
<dbReference type="RefSeq" id="WP_039683021.1">
    <property type="nucleotide sequence ID" value="NZ_CP010028.1"/>
</dbReference>
<proteinExistence type="predicted"/>
<dbReference type="KEGG" id="dsw:QR90_05960"/>
<evidence type="ECO:0000313" key="2">
    <source>
        <dbReference type="EMBL" id="AIZ44741.1"/>
    </source>
</evidence>
<name>A0A0A7KF20_9DEIO</name>
<evidence type="ECO:0000313" key="3">
    <source>
        <dbReference type="Proteomes" id="UP000030634"/>
    </source>
</evidence>
<gene>
    <name evidence="2" type="ORF">QR90_05960</name>
</gene>